<dbReference type="GeneID" id="112457266"/>
<dbReference type="InterPro" id="IPR000477">
    <property type="entry name" value="RT_dom"/>
</dbReference>
<dbReference type="InterPro" id="IPR043502">
    <property type="entry name" value="DNA/RNA_pol_sf"/>
</dbReference>
<dbReference type="CDD" id="cd01650">
    <property type="entry name" value="RT_nLTR_like"/>
    <property type="match status" value="1"/>
</dbReference>
<protein>
    <submittedName>
        <fullName evidence="5">Trichohyalin-like</fullName>
    </submittedName>
</protein>
<feature type="region of interest" description="Disordered" evidence="2">
    <location>
        <begin position="62"/>
        <end position="153"/>
    </location>
</feature>
<dbReference type="PANTHER" id="PTHR47027">
    <property type="entry name" value="REVERSE TRANSCRIPTASE DOMAIN-CONTAINING PROTEIN"/>
    <property type="match status" value="1"/>
</dbReference>
<dbReference type="SUPFAM" id="SSF56672">
    <property type="entry name" value="DNA/RNA polymerases"/>
    <property type="match status" value="1"/>
</dbReference>
<keyword evidence="1" id="KW-0175">Coiled coil</keyword>
<feature type="compositionally biased region" description="Basic and acidic residues" evidence="2">
    <location>
        <begin position="135"/>
        <end position="153"/>
    </location>
</feature>
<dbReference type="OrthoDB" id="7684827at2759"/>
<keyword evidence="4" id="KW-1185">Reference proteome</keyword>
<feature type="compositionally biased region" description="Basic residues" evidence="2">
    <location>
        <begin position="90"/>
        <end position="100"/>
    </location>
</feature>
<proteinExistence type="predicted"/>
<sequence>MTARSPKKDSEIGVKELGERMGEMMEEFRAVREELREGFKEQGRKMREEIEDLRREFREREKRWKEEREETNKQKEKMEERIRRLEEKWKRGRRRRRRRKETVEGRGRRSKREDSKHGSGGKSRLGPSPIGNSSKKGERGGRQERRVEEKKQGVWNEEGAKRFIEKIGEVEEKEEELNKEWEEMETRITEAIKGVEEELGNKKGKVGWWNEECREAKKETRRKLRDWRKKRGEASAYKERRKEFKEICKRKKEEENQRWERKVEGARREAEVYTAILAERLREEIEGKRMVPHNQTGFRRGMGTIDNIYVLNYMVNRRLEKKGGKLIACFVDLKAAFDSVDRGILIKAMRERGIRDGLVRRTEEMLRETKSRVRGGNELGEVFWTERGVRQGCPLSPILFNVLLADLEEEMGRVKWGGIMLGGKRVYTLAYADDIVLIAEDEDQMKSLIERLEGYLGRKRLELNVGKTKIMRFRKGGERDSKRKWRWEGKELEEVREFRYLGYVFQRNGGQEAQIREKIKKAAAVMGKVWGIGKRRFGKDWGKRLWLFDRLVWTVLSYGAEIWGWREREGIERMEERYIRWVLGANVRTPWYLVREELQREKLRGRAGMRAWRFEKKLEEGGGSELARSAWEELKEREMEGKAGSDWERERGKFFEDRGDRETQRKERWERIEKSEYNKWYKWIKGEGIPGYLKKGWGESRWGRVARFRLGNEIGESRYWEAEKKKKCRLCGNKKETWEHVWKECRRWNSGKGSWQEAVGWVLDEEGGGEEWMLELEGERMSGKGDLEELKE</sequence>
<evidence type="ECO:0000256" key="2">
    <source>
        <dbReference type="SAM" id="MobiDB-lite"/>
    </source>
</evidence>
<feature type="compositionally biased region" description="Basic and acidic residues" evidence="2">
    <location>
        <begin position="62"/>
        <end position="89"/>
    </location>
</feature>
<organism evidence="4 5">
    <name type="scientific">Temnothorax curvispinosus</name>
    <dbReference type="NCBI Taxonomy" id="300111"/>
    <lineage>
        <taxon>Eukaryota</taxon>
        <taxon>Metazoa</taxon>
        <taxon>Ecdysozoa</taxon>
        <taxon>Arthropoda</taxon>
        <taxon>Hexapoda</taxon>
        <taxon>Insecta</taxon>
        <taxon>Pterygota</taxon>
        <taxon>Neoptera</taxon>
        <taxon>Endopterygota</taxon>
        <taxon>Hymenoptera</taxon>
        <taxon>Apocrita</taxon>
        <taxon>Aculeata</taxon>
        <taxon>Formicoidea</taxon>
        <taxon>Formicidae</taxon>
        <taxon>Myrmicinae</taxon>
        <taxon>Temnothorax</taxon>
    </lineage>
</organism>
<dbReference type="RefSeq" id="XP_024875959.1">
    <property type="nucleotide sequence ID" value="XM_025020191.1"/>
</dbReference>
<gene>
    <name evidence="5" type="primary">LOC112457266</name>
</gene>
<evidence type="ECO:0000256" key="1">
    <source>
        <dbReference type="SAM" id="Coils"/>
    </source>
</evidence>
<evidence type="ECO:0000259" key="3">
    <source>
        <dbReference type="PROSITE" id="PS50878"/>
    </source>
</evidence>
<feature type="compositionally biased region" description="Basic and acidic residues" evidence="2">
    <location>
        <begin position="101"/>
        <end position="117"/>
    </location>
</feature>
<feature type="non-terminal residue" evidence="5">
    <location>
        <position position="792"/>
    </location>
</feature>
<feature type="domain" description="Reverse transcriptase" evidence="3">
    <location>
        <begin position="228"/>
        <end position="492"/>
    </location>
</feature>
<name>A0A6J1Q1D6_9HYME</name>
<dbReference type="PANTHER" id="PTHR47027:SF20">
    <property type="entry name" value="REVERSE TRANSCRIPTASE-LIKE PROTEIN WITH RNA-DIRECTED DNA POLYMERASE DOMAIN"/>
    <property type="match status" value="1"/>
</dbReference>
<evidence type="ECO:0000313" key="4">
    <source>
        <dbReference type="Proteomes" id="UP000504618"/>
    </source>
</evidence>
<feature type="coiled-coil region" evidence="1">
    <location>
        <begin position="160"/>
        <end position="276"/>
    </location>
</feature>
<dbReference type="Pfam" id="PF00078">
    <property type="entry name" value="RVT_1"/>
    <property type="match status" value="1"/>
</dbReference>
<dbReference type="GO" id="GO:0071897">
    <property type="term" value="P:DNA biosynthetic process"/>
    <property type="evidence" value="ECO:0007669"/>
    <property type="project" value="UniProtKB-ARBA"/>
</dbReference>
<dbReference type="AlphaFoldDB" id="A0A6J1Q1D6"/>
<reference evidence="5" key="1">
    <citation type="submission" date="2025-08" db="UniProtKB">
        <authorList>
            <consortium name="RefSeq"/>
        </authorList>
    </citation>
    <scope>IDENTIFICATION</scope>
    <source>
        <tissue evidence="5">Whole body</tissue>
    </source>
</reference>
<evidence type="ECO:0000313" key="5">
    <source>
        <dbReference type="RefSeq" id="XP_024875959.1"/>
    </source>
</evidence>
<accession>A0A6J1Q1D6</accession>
<dbReference type="PROSITE" id="PS50878">
    <property type="entry name" value="RT_POL"/>
    <property type="match status" value="1"/>
</dbReference>
<dbReference type="Proteomes" id="UP000504618">
    <property type="component" value="Unplaced"/>
</dbReference>